<name>A0A968KZA6_9SPIO</name>
<feature type="transmembrane region" description="Helical" evidence="1">
    <location>
        <begin position="149"/>
        <end position="167"/>
    </location>
</feature>
<dbReference type="AlphaFoldDB" id="A0A968KZA6"/>
<dbReference type="GO" id="GO:0008237">
    <property type="term" value="F:metallopeptidase activity"/>
    <property type="evidence" value="ECO:0007669"/>
    <property type="project" value="UniProtKB-KW"/>
</dbReference>
<keyword evidence="1" id="KW-0472">Membrane</keyword>
<keyword evidence="3" id="KW-0645">Protease</keyword>
<dbReference type="Pfam" id="PF02517">
    <property type="entry name" value="Rce1-like"/>
    <property type="match status" value="1"/>
</dbReference>
<keyword evidence="4" id="KW-1185">Reference proteome</keyword>
<keyword evidence="1" id="KW-0812">Transmembrane</keyword>
<keyword evidence="1" id="KW-1133">Transmembrane helix</keyword>
<feature type="transmembrane region" description="Helical" evidence="1">
    <location>
        <begin position="200"/>
        <end position="217"/>
    </location>
</feature>
<reference evidence="3" key="1">
    <citation type="submission" date="2020-03" db="EMBL/GenBank/DDBJ databases">
        <title>Spirochaetal bacteria isolated from arthropods constitute a novel genus Entomospira genus novum within the order Spirochaetales.</title>
        <authorList>
            <person name="Grana-Miraglia L."/>
            <person name="Sikutova S."/>
            <person name="Fingerle V."/>
            <person name="Sing A."/>
            <person name="Castillo-Ramirez S."/>
            <person name="Margos G."/>
            <person name="Rudolf I."/>
        </authorList>
    </citation>
    <scope>NUCLEOTIDE SEQUENCE</scope>
    <source>
        <strain evidence="3">BR149</strain>
    </source>
</reference>
<dbReference type="EMBL" id="JAATLM010000001">
    <property type="protein sequence ID" value="NIZ69126.1"/>
    <property type="molecule type" value="Genomic_DNA"/>
</dbReference>
<accession>A0A968KZA6</accession>
<dbReference type="RefSeq" id="WP_167695227.1">
    <property type="nucleotide sequence ID" value="NZ_CP118181.1"/>
</dbReference>
<sequence length="241" mass="27961">MKNLIKRALDKTTPIIDNKKMQSIDYHTTKLGTLRFILAIIFVGLFSFLSIYSWYTGAMEDISLYLHHDGFVLVYLIISIIQFIVFLGIAIALQPKMVYAFTDFRLQWKGVFLLLGASLLLTLLSGFVIPPELAENPAGILFQRMRHLYPALFVFMMILVGYSEELLFRLLPISFSKKHPLLIGVIWQIIFASMHLYQGILAFFFTFILGMIFWFGFRRGMSLHSVAWTHIIYNLTVTFFY</sequence>
<comment type="caution">
    <text evidence="3">The sequence shown here is derived from an EMBL/GenBank/DDBJ whole genome shotgun (WGS) entry which is preliminary data.</text>
</comment>
<feature type="transmembrane region" description="Helical" evidence="1">
    <location>
        <begin position="111"/>
        <end position="129"/>
    </location>
</feature>
<keyword evidence="3" id="KW-0482">Metalloprotease</keyword>
<protein>
    <submittedName>
        <fullName evidence="3">CPBP family intramembrane metalloprotease</fullName>
    </submittedName>
</protein>
<evidence type="ECO:0000313" key="3">
    <source>
        <dbReference type="EMBL" id="NIZ69126.1"/>
    </source>
</evidence>
<dbReference type="Proteomes" id="UP000778951">
    <property type="component" value="Unassembled WGS sequence"/>
</dbReference>
<organism evidence="3 4">
    <name type="scientific">Entomospira culicis</name>
    <dbReference type="NCBI Taxonomy" id="2719989"/>
    <lineage>
        <taxon>Bacteria</taxon>
        <taxon>Pseudomonadati</taxon>
        <taxon>Spirochaetota</taxon>
        <taxon>Spirochaetia</taxon>
        <taxon>Spirochaetales</taxon>
        <taxon>Spirochaetaceae</taxon>
        <taxon>Entomospira</taxon>
    </lineage>
</organism>
<dbReference type="GO" id="GO:0080120">
    <property type="term" value="P:CAAX-box protein maturation"/>
    <property type="evidence" value="ECO:0007669"/>
    <property type="project" value="UniProtKB-ARBA"/>
</dbReference>
<feature type="transmembrane region" description="Helical" evidence="1">
    <location>
        <begin position="36"/>
        <end position="55"/>
    </location>
</feature>
<dbReference type="InterPro" id="IPR003675">
    <property type="entry name" value="Rce1/LyrA-like_dom"/>
</dbReference>
<gene>
    <name evidence="3" type="ORF">HCT48_02720</name>
</gene>
<proteinExistence type="predicted"/>
<keyword evidence="3" id="KW-0378">Hydrolase</keyword>
<evidence type="ECO:0000313" key="4">
    <source>
        <dbReference type="Proteomes" id="UP000778951"/>
    </source>
</evidence>
<evidence type="ECO:0000259" key="2">
    <source>
        <dbReference type="Pfam" id="PF02517"/>
    </source>
</evidence>
<feature type="transmembrane region" description="Helical" evidence="1">
    <location>
        <begin position="70"/>
        <end position="91"/>
    </location>
</feature>
<feature type="domain" description="CAAX prenyl protease 2/Lysostaphin resistance protein A-like" evidence="2">
    <location>
        <begin position="150"/>
        <end position="235"/>
    </location>
</feature>
<evidence type="ECO:0000256" key="1">
    <source>
        <dbReference type="SAM" id="Phobius"/>
    </source>
</evidence>
<dbReference type="GO" id="GO:0004175">
    <property type="term" value="F:endopeptidase activity"/>
    <property type="evidence" value="ECO:0007669"/>
    <property type="project" value="UniProtKB-ARBA"/>
</dbReference>